<feature type="non-terminal residue" evidence="1">
    <location>
        <position position="1"/>
    </location>
</feature>
<dbReference type="Proteomes" id="UP000649617">
    <property type="component" value="Unassembled WGS sequence"/>
</dbReference>
<dbReference type="SUPFAM" id="SSF54919">
    <property type="entry name" value="Nucleoside diphosphate kinase, NDK"/>
    <property type="match status" value="1"/>
</dbReference>
<dbReference type="Gene3D" id="3.30.70.141">
    <property type="entry name" value="Nucleoside diphosphate kinase-like domain"/>
    <property type="match status" value="1"/>
</dbReference>
<dbReference type="InterPro" id="IPR036850">
    <property type="entry name" value="NDK-like_dom_sf"/>
</dbReference>
<gene>
    <name evidence="1" type="ORF">SPIL2461_LOCUS13116</name>
</gene>
<evidence type="ECO:0000313" key="2">
    <source>
        <dbReference type="Proteomes" id="UP000649617"/>
    </source>
</evidence>
<organism evidence="1 2">
    <name type="scientific">Symbiodinium pilosum</name>
    <name type="common">Dinoflagellate</name>
    <dbReference type="NCBI Taxonomy" id="2952"/>
    <lineage>
        <taxon>Eukaryota</taxon>
        <taxon>Sar</taxon>
        <taxon>Alveolata</taxon>
        <taxon>Dinophyceae</taxon>
        <taxon>Suessiales</taxon>
        <taxon>Symbiodiniaceae</taxon>
        <taxon>Symbiodinium</taxon>
    </lineage>
</organism>
<reference evidence="1" key="1">
    <citation type="submission" date="2021-02" db="EMBL/GenBank/DDBJ databases">
        <authorList>
            <person name="Dougan E. K."/>
            <person name="Rhodes N."/>
            <person name="Thang M."/>
            <person name="Chan C."/>
        </authorList>
    </citation>
    <scope>NUCLEOTIDE SEQUENCE</scope>
</reference>
<comment type="caution">
    <text evidence="1">The sequence shown here is derived from an EMBL/GenBank/DDBJ whole genome shotgun (WGS) entry which is preliminary data.</text>
</comment>
<dbReference type="AlphaFoldDB" id="A0A812T4V7"/>
<dbReference type="OrthoDB" id="2162449at2759"/>
<evidence type="ECO:0000313" key="1">
    <source>
        <dbReference type="EMBL" id="CAE7505849.1"/>
    </source>
</evidence>
<proteinExistence type="predicted"/>
<dbReference type="EMBL" id="CAJNIZ010028147">
    <property type="protein sequence ID" value="CAE7505849.1"/>
    <property type="molecule type" value="Genomic_DNA"/>
</dbReference>
<keyword evidence="2" id="KW-1185">Reference proteome</keyword>
<accession>A0A812T4V7</accession>
<name>A0A812T4V7_SYMPI</name>
<protein>
    <recommendedName>
        <fullName evidence="3">Nucleoside-diphosphate kinase</fullName>
    </recommendedName>
</protein>
<sequence>ECFGISWPEALKQDLVCNASEAEERLGWTSQQLGTHWDTLEMGIGKVKFGGGFYCGQLHGLFVINGFYMAMRQQYVVPGSSVFWFNVKWPTNGENGGKLSWKRFREEVVGNTDPGTAKPVSLRGYFYKHWDALGLPGQPHVGENAVHGSASPFEALVEKMNWLDADYGSDPFGSLLSSQGVSEATVNRWRLNPVVKVDGRNTSLFDLVENLDTIACLKKAKCVFKEQQQQQQQQQQKKSQNHLPVNEIRYLLSTATKP</sequence>
<evidence type="ECO:0008006" key="3">
    <source>
        <dbReference type="Google" id="ProtNLM"/>
    </source>
</evidence>